<reference evidence="1" key="1">
    <citation type="submission" date="2020-03" db="EMBL/GenBank/DDBJ databases">
        <title>The deep terrestrial virosphere.</title>
        <authorList>
            <person name="Holmfeldt K."/>
            <person name="Nilsson E."/>
            <person name="Simone D."/>
            <person name="Lopez-Fernandez M."/>
            <person name="Wu X."/>
            <person name="de Brujin I."/>
            <person name="Lundin D."/>
            <person name="Andersson A."/>
            <person name="Bertilsson S."/>
            <person name="Dopson M."/>
        </authorList>
    </citation>
    <scope>NUCLEOTIDE SEQUENCE</scope>
    <source>
        <strain evidence="1">MM415B02624</strain>
    </source>
</reference>
<dbReference type="AlphaFoldDB" id="A0A6M3L799"/>
<organism evidence="1">
    <name type="scientific">viral metagenome</name>
    <dbReference type="NCBI Taxonomy" id="1070528"/>
    <lineage>
        <taxon>unclassified sequences</taxon>
        <taxon>metagenomes</taxon>
        <taxon>organismal metagenomes</taxon>
    </lineage>
</organism>
<protein>
    <submittedName>
        <fullName evidence="1">Uncharacterized protein</fullName>
    </submittedName>
</protein>
<name>A0A6M3L799_9ZZZZ</name>
<proteinExistence type="predicted"/>
<gene>
    <name evidence="1" type="ORF">MM415B02624_0009</name>
</gene>
<sequence>MAQDILVSASNGTYIGILAPNHWFLAGLVRGQEKPLGISMPCGNSITIATEQDIPLKSLPCMCGNPEHWFVKYEEECR</sequence>
<accession>A0A6M3L799</accession>
<dbReference type="EMBL" id="MT142819">
    <property type="protein sequence ID" value="QJA89048.1"/>
    <property type="molecule type" value="Genomic_DNA"/>
</dbReference>
<evidence type="ECO:0000313" key="1">
    <source>
        <dbReference type="EMBL" id="QJA89048.1"/>
    </source>
</evidence>